<keyword evidence="2" id="KW-0378">Hydrolase</keyword>
<reference evidence="2" key="1">
    <citation type="submission" date="2012-12" db="EMBL/GenBank/DDBJ databases">
        <title>Identification and characterization of a phenylalanine ammonia-lyase gene family in Isatis indigotica Fort.</title>
        <authorList>
            <person name="Liu Q."/>
            <person name="Chen J."/>
            <person name="Zhou X."/>
            <person name="Di P."/>
            <person name="Xiao Y."/>
            <person name="Xuan H."/>
            <person name="Zhang L."/>
            <person name="Chen W."/>
        </authorList>
    </citation>
    <scope>NUCLEOTIDE SEQUENCE</scope>
    <source>
        <tissue evidence="2">Salivary gland</tissue>
    </source>
</reference>
<dbReference type="GO" id="GO:0006508">
    <property type="term" value="P:proteolysis"/>
    <property type="evidence" value="ECO:0007669"/>
    <property type="project" value="UniProtKB-KW"/>
</dbReference>
<dbReference type="AlphaFoldDB" id="A0A0K8R8I2"/>
<evidence type="ECO:0000256" key="1">
    <source>
        <dbReference type="SAM" id="SignalP"/>
    </source>
</evidence>
<protein>
    <submittedName>
        <fullName evidence="2">Putative metalloprotease</fullName>
    </submittedName>
</protein>
<keyword evidence="1" id="KW-0732">Signal</keyword>
<feature type="chain" id="PRO_5005516818" evidence="1">
    <location>
        <begin position="19"/>
        <end position="184"/>
    </location>
</feature>
<evidence type="ECO:0000313" key="2">
    <source>
        <dbReference type="EMBL" id="JAA67455.1"/>
    </source>
</evidence>
<accession>A0A0K8R8I2</accession>
<keyword evidence="2" id="KW-0645">Protease</keyword>
<organism evidence="2">
    <name type="scientific">Ixodes ricinus</name>
    <name type="common">Common tick</name>
    <name type="synonym">Acarus ricinus</name>
    <dbReference type="NCBI Taxonomy" id="34613"/>
    <lineage>
        <taxon>Eukaryota</taxon>
        <taxon>Metazoa</taxon>
        <taxon>Ecdysozoa</taxon>
        <taxon>Arthropoda</taxon>
        <taxon>Chelicerata</taxon>
        <taxon>Arachnida</taxon>
        <taxon>Acari</taxon>
        <taxon>Parasitiformes</taxon>
        <taxon>Ixodida</taxon>
        <taxon>Ixodoidea</taxon>
        <taxon>Ixodidae</taxon>
        <taxon>Ixodinae</taxon>
        <taxon>Ixodes</taxon>
    </lineage>
</organism>
<keyword evidence="2" id="KW-0482">Metalloprotease</keyword>
<proteinExistence type="evidence at transcript level"/>
<name>A0A0K8R8I2_IXORI</name>
<dbReference type="EMBL" id="GADI01006353">
    <property type="protein sequence ID" value="JAA67455.1"/>
    <property type="molecule type" value="mRNA"/>
</dbReference>
<dbReference type="GO" id="GO:0008237">
    <property type="term" value="F:metallopeptidase activity"/>
    <property type="evidence" value="ECO:0007669"/>
    <property type="project" value="UniProtKB-KW"/>
</dbReference>
<feature type="signal peptide" evidence="1">
    <location>
        <begin position="1"/>
        <end position="18"/>
    </location>
</feature>
<sequence>MFAFTLLLILSLTGVLTAITERDTLQGSEVKLGVNMILDLHYMTHSRNIDHISRYLKTALLNAVELRFSDMTDPKLKLVLTDILLLNASDQARIYYENDILRNTINGVWTRTDSRYEFPKDGGITLIMTGFDLWNAFYLNGNLTNSEDENGACNAKKCSTMRRRWTHIFWRGIRSAGHCGVTWC</sequence>